<comment type="caution">
    <text evidence="11">The sequence shown here is derived from an EMBL/GenBank/DDBJ whole genome shotgun (WGS) entry which is preliminary data.</text>
</comment>
<evidence type="ECO:0000256" key="7">
    <source>
        <dbReference type="SAM" id="MobiDB-lite"/>
    </source>
</evidence>
<dbReference type="SMART" id="SM00490">
    <property type="entry name" value="HELICc"/>
    <property type="match status" value="1"/>
</dbReference>
<dbReference type="InterPro" id="IPR011545">
    <property type="entry name" value="DEAD/DEAH_box_helicase_dom"/>
</dbReference>
<comment type="subcellular location">
    <subcellularLocation>
        <location evidence="5">Cytoplasm</location>
    </subcellularLocation>
</comment>
<dbReference type="InterPro" id="IPR001650">
    <property type="entry name" value="Helicase_C-like"/>
</dbReference>
<comment type="similarity">
    <text evidence="5">Belongs to the DEAD box helicase family. SrmB subfamily.</text>
</comment>
<evidence type="ECO:0000256" key="3">
    <source>
        <dbReference type="ARBA" id="ARBA00022806"/>
    </source>
</evidence>
<feature type="region of interest" description="Disordered" evidence="7">
    <location>
        <begin position="378"/>
        <end position="410"/>
    </location>
</feature>
<feature type="domain" description="Helicase C-terminal" evidence="9">
    <location>
        <begin position="233"/>
        <end position="385"/>
    </location>
</feature>
<evidence type="ECO:0000313" key="11">
    <source>
        <dbReference type="EMBL" id="RVU42066.1"/>
    </source>
</evidence>
<keyword evidence="5" id="KW-0690">Ribosome biogenesis</keyword>
<dbReference type="AlphaFoldDB" id="A0A437R5L2"/>
<dbReference type="GO" id="GO:0005829">
    <property type="term" value="C:cytosol"/>
    <property type="evidence" value="ECO:0007669"/>
    <property type="project" value="TreeGrafter"/>
</dbReference>
<dbReference type="InterPro" id="IPR027417">
    <property type="entry name" value="P-loop_NTPase"/>
</dbReference>
<dbReference type="PROSITE" id="PS51194">
    <property type="entry name" value="HELICASE_CTER"/>
    <property type="match status" value="1"/>
</dbReference>
<protein>
    <recommendedName>
        <fullName evidence="5">ATP-dependent RNA helicase SrmB</fullName>
        <ecNumber evidence="5">3.6.4.13</ecNumber>
    </recommendedName>
</protein>
<dbReference type="InterPro" id="IPR000629">
    <property type="entry name" value="RNA-helicase_DEAD-box_CS"/>
</dbReference>
<gene>
    <name evidence="5 11" type="primary">srmB</name>
    <name evidence="11" type="ORF">EOE67_00390</name>
</gene>
<dbReference type="Gene3D" id="3.40.50.300">
    <property type="entry name" value="P-loop containing nucleotide triphosphate hydrolases"/>
    <property type="match status" value="2"/>
</dbReference>
<dbReference type="SMART" id="SM00487">
    <property type="entry name" value="DEXDc"/>
    <property type="match status" value="1"/>
</dbReference>
<dbReference type="InterPro" id="IPR014001">
    <property type="entry name" value="Helicase_ATP-bd"/>
</dbReference>
<feature type="compositionally biased region" description="Basic residues" evidence="7">
    <location>
        <begin position="379"/>
        <end position="410"/>
    </location>
</feature>
<sequence length="410" mass="45653">MTSFNDFQFDDDVNKALSFAGFVKPTSIQQLAIPPAMEGRDILASAPTGTGKTLAFLLPAIQYLIDFPRRDPGFARVLIMTPTRELAFQIFEQIKVLTQFTGLNVGVITGGINYGSHKETLEKNNDLLVATPGRLIEYLNEESFQADEVEVLILDEADRMLDMGFVGEMDRIIVEAKRRRQTMLISATLEGVAISRFATRALKEPLLLEAAPPRREMGKITQWIHLADDGEHKLALLLHLLKQPEMTKVIVFIKTRERLATLTGQLEAAGIKTCWLQGEMPQDKRMTAVSRFSAGQVRILLATDIAARGLDIDDISHVINFDMPRTADIYIHRIGRTGRAGKKGIAISLVEAHDIGIVGKVERYTEQALKRRVIEELRPKHKEAKAPGKTKKPKTVAKKKALKKAAKARG</sequence>
<dbReference type="GO" id="GO:0005524">
    <property type="term" value="F:ATP binding"/>
    <property type="evidence" value="ECO:0007669"/>
    <property type="project" value="UniProtKB-UniRule"/>
</dbReference>
<dbReference type="InterPro" id="IPR050079">
    <property type="entry name" value="DEAD_box_RNA_helicase"/>
</dbReference>
<dbReference type="CDD" id="cd18787">
    <property type="entry name" value="SF2_C_DEAD"/>
    <property type="match status" value="1"/>
</dbReference>
<reference evidence="11 12" key="1">
    <citation type="submission" date="2019-01" db="EMBL/GenBank/DDBJ databases">
        <authorList>
            <person name="Chen W.-M."/>
        </authorList>
    </citation>
    <scope>NUCLEOTIDE SEQUENCE [LARGE SCALE GENOMIC DNA]</scope>
    <source>
        <strain evidence="11 12">KYPC3</strain>
    </source>
</reference>
<dbReference type="SUPFAM" id="SSF52540">
    <property type="entry name" value="P-loop containing nucleoside triphosphate hydrolases"/>
    <property type="match status" value="1"/>
</dbReference>
<dbReference type="PROSITE" id="PS00039">
    <property type="entry name" value="DEAD_ATP_HELICASE"/>
    <property type="match status" value="1"/>
</dbReference>
<dbReference type="EC" id="3.6.4.13" evidence="5"/>
<evidence type="ECO:0000256" key="4">
    <source>
        <dbReference type="ARBA" id="ARBA00022840"/>
    </source>
</evidence>
<dbReference type="EMBL" id="SACS01000001">
    <property type="protein sequence ID" value="RVU42066.1"/>
    <property type="molecule type" value="Genomic_DNA"/>
</dbReference>
<comment type="catalytic activity">
    <reaction evidence="5">
        <text>ATP + H2O = ADP + phosphate + H(+)</text>
        <dbReference type="Rhea" id="RHEA:13065"/>
        <dbReference type="ChEBI" id="CHEBI:15377"/>
        <dbReference type="ChEBI" id="CHEBI:15378"/>
        <dbReference type="ChEBI" id="CHEBI:30616"/>
        <dbReference type="ChEBI" id="CHEBI:43474"/>
        <dbReference type="ChEBI" id="CHEBI:456216"/>
        <dbReference type="EC" id="3.6.4.13"/>
    </reaction>
</comment>
<dbReference type="InterPro" id="IPR014014">
    <property type="entry name" value="RNA_helicase_DEAD_Q_motif"/>
</dbReference>
<dbReference type="GO" id="GO:0016887">
    <property type="term" value="F:ATP hydrolysis activity"/>
    <property type="evidence" value="ECO:0007669"/>
    <property type="project" value="RHEA"/>
</dbReference>
<keyword evidence="4 5" id="KW-0067">ATP-binding</keyword>
<keyword evidence="2 5" id="KW-0378">Hydrolase</keyword>
<feature type="domain" description="DEAD-box RNA helicase Q" evidence="10">
    <location>
        <begin position="2"/>
        <end position="30"/>
    </location>
</feature>
<feature type="short sequence motif" description="Q motif" evidence="6">
    <location>
        <begin position="2"/>
        <end position="30"/>
    </location>
</feature>
<evidence type="ECO:0000256" key="1">
    <source>
        <dbReference type="ARBA" id="ARBA00022741"/>
    </source>
</evidence>
<evidence type="ECO:0000313" key="12">
    <source>
        <dbReference type="Proteomes" id="UP000283077"/>
    </source>
</evidence>
<keyword evidence="5" id="KW-0963">Cytoplasm</keyword>
<dbReference type="Pfam" id="PF00270">
    <property type="entry name" value="DEAD"/>
    <property type="match status" value="1"/>
</dbReference>
<organism evidence="11 12">
    <name type="scientific">Rheinheimera riviphila</name>
    <dbReference type="NCBI Taxonomy" id="1834037"/>
    <lineage>
        <taxon>Bacteria</taxon>
        <taxon>Pseudomonadati</taxon>
        <taxon>Pseudomonadota</taxon>
        <taxon>Gammaproteobacteria</taxon>
        <taxon>Chromatiales</taxon>
        <taxon>Chromatiaceae</taxon>
        <taxon>Rheinheimera</taxon>
    </lineage>
</organism>
<dbReference type="Proteomes" id="UP000283077">
    <property type="component" value="Unassembled WGS sequence"/>
</dbReference>
<dbReference type="HAMAP" id="MF_00967">
    <property type="entry name" value="DEAD_helicase_SrmB"/>
    <property type="match status" value="1"/>
</dbReference>
<dbReference type="InterPro" id="IPR028621">
    <property type="entry name" value="DEAD_helicase_SrmB"/>
</dbReference>
<dbReference type="PANTHER" id="PTHR47959:SF3">
    <property type="entry name" value="ATP-DEPENDENT RNA HELICASE SRMB"/>
    <property type="match status" value="1"/>
</dbReference>
<dbReference type="OrthoDB" id="9805696at2"/>
<dbReference type="GO" id="GO:0003676">
    <property type="term" value="F:nucleic acid binding"/>
    <property type="evidence" value="ECO:0007669"/>
    <property type="project" value="InterPro"/>
</dbReference>
<feature type="domain" description="Helicase ATP-binding" evidence="8">
    <location>
        <begin position="33"/>
        <end position="207"/>
    </location>
</feature>
<keyword evidence="12" id="KW-1185">Reference proteome</keyword>
<proteinExistence type="inferred from homology"/>
<dbReference type="GO" id="GO:0003724">
    <property type="term" value="F:RNA helicase activity"/>
    <property type="evidence" value="ECO:0007669"/>
    <property type="project" value="UniProtKB-UniRule"/>
</dbReference>
<evidence type="ECO:0000256" key="5">
    <source>
        <dbReference type="HAMAP-Rule" id="MF_00967"/>
    </source>
</evidence>
<comment type="subunit">
    <text evidence="5">Interacts with the 50S ribosomal subunit.</text>
</comment>
<dbReference type="CDD" id="cd00268">
    <property type="entry name" value="DEADc"/>
    <property type="match status" value="1"/>
</dbReference>
<evidence type="ECO:0000259" key="9">
    <source>
        <dbReference type="PROSITE" id="PS51194"/>
    </source>
</evidence>
<dbReference type="InterPro" id="IPR044742">
    <property type="entry name" value="DEAD/DEAH_RhlB"/>
</dbReference>
<dbReference type="PROSITE" id="PS51195">
    <property type="entry name" value="Q_MOTIF"/>
    <property type="match status" value="1"/>
</dbReference>
<dbReference type="NCBIfam" id="NF008394">
    <property type="entry name" value="PRK11192.1"/>
    <property type="match status" value="1"/>
</dbReference>
<evidence type="ECO:0000259" key="8">
    <source>
        <dbReference type="PROSITE" id="PS51192"/>
    </source>
</evidence>
<dbReference type="PANTHER" id="PTHR47959">
    <property type="entry name" value="ATP-DEPENDENT RNA HELICASE RHLE-RELATED"/>
    <property type="match status" value="1"/>
</dbReference>
<dbReference type="GO" id="GO:0000027">
    <property type="term" value="P:ribosomal large subunit assembly"/>
    <property type="evidence" value="ECO:0007669"/>
    <property type="project" value="UniProtKB-UniRule"/>
</dbReference>
<accession>A0A437R5L2</accession>
<evidence type="ECO:0000256" key="2">
    <source>
        <dbReference type="ARBA" id="ARBA00022801"/>
    </source>
</evidence>
<keyword evidence="1 5" id="KW-0547">Nucleotide-binding</keyword>
<evidence type="ECO:0000256" key="6">
    <source>
        <dbReference type="PROSITE-ProRule" id="PRU00552"/>
    </source>
</evidence>
<comment type="function">
    <text evidence="5">DEAD-box RNA helicase involved in the assembly of the 50S ribosomal subunit at low temperature. Exhibits RNA-stimulated ATP hydrolysis and RNA unwinding activity.</text>
</comment>
<name>A0A437R5L2_9GAMM</name>
<dbReference type="Pfam" id="PF00271">
    <property type="entry name" value="Helicase_C"/>
    <property type="match status" value="1"/>
</dbReference>
<dbReference type="PROSITE" id="PS51192">
    <property type="entry name" value="HELICASE_ATP_BIND_1"/>
    <property type="match status" value="1"/>
</dbReference>
<keyword evidence="3 5" id="KW-0347">Helicase</keyword>
<evidence type="ECO:0000259" key="10">
    <source>
        <dbReference type="PROSITE" id="PS51195"/>
    </source>
</evidence>